<dbReference type="InterPro" id="IPR026960">
    <property type="entry name" value="RVT-Znf"/>
</dbReference>
<dbReference type="EMBL" id="JAATIP010000096">
    <property type="protein sequence ID" value="KAF4374337.1"/>
    <property type="molecule type" value="Genomic_DNA"/>
</dbReference>
<evidence type="ECO:0000313" key="3">
    <source>
        <dbReference type="EMBL" id="KAF4374337.1"/>
    </source>
</evidence>
<evidence type="ECO:0000313" key="5">
    <source>
        <dbReference type="Proteomes" id="UP000583929"/>
    </source>
</evidence>
<dbReference type="Proteomes" id="UP000583929">
    <property type="component" value="Unassembled WGS sequence"/>
</dbReference>
<dbReference type="Proteomes" id="UP000525078">
    <property type="component" value="Unassembled WGS sequence"/>
</dbReference>
<protein>
    <recommendedName>
        <fullName evidence="1">Reverse transcriptase zinc-binding domain-containing protein</fullName>
    </recommendedName>
</protein>
<evidence type="ECO:0000313" key="2">
    <source>
        <dbReference type="EMBL" id="KAF4372236.1"/>
    </source>
</evidence>
<dbReference type="EMBL" id="JAATIQ010000189">
    <property type="protein sequence ID" value="KAF4372236.1"/>
    <property type="molecule type" value="Genomic_DNA"/>
</dbReference>
<organism evidence="3 4">
    <name type="scientific">Cannabis sativa</name>
    <name type="common">Hemp</name>
    <name type="synonym">Marijuana</name>
    <dbReference type="NCBI Taxonomy" id="3483"/>
    <lineage>
        <taxon>Eukaryota</taxon>
        <taxon>Viridiplantae</taxon>
        <taxon>Streptophyta</taxon>
        <taxon>Embryophyta</taxon>
        <taxon>Tracheophyta</taxon>
        <taxon>Spermatophyta</taxon>
        <taxon>Magnoliopsida</taxon>
        <taxon>eudicotyledons</taxon>
        <taxon>Gunneridae</taxon>
        <taxon>Pentapetalae</taxon>
        <taxon>rosids</taxon>
        <taxon>fabids</taxon>
        <taxon>Rosales</taxon>
        <taxon>Cannabaceae</taxon>
        <taxon>Cannabis</taxon>
    </lineage>
</organism>
<keyword evidence="5" id="KW-1185">Reference proteome</keyword>
<evidence type="ECO:0000259" key="1">
    <source>
        <dbReference type="Pfam" id="PF13966"/>
    </source>
</evidence>
<feature type="domain" description="Reverse transcriptase zinc-binding" evidence="1">
    <location>
        <begin position="22"/>
        <end position="78"/>
    </location>
</feature>
<proteinExistence type="predicted"/>
<accession>A0A7J6FUP3</accession>
<sequence>MIALKDQIPVVTDAEAFQRQKYTIFAWYNLFSTPSNRVKWSSEVWAGLNTPKHNVITWLAMLNRLKTHDRLIRFDVQVYASWR</sequence>
<gene>
    <name evidence="3" type="ORF">F8388_002235</name>
    <name evidence="2" type="ORF">G4B88_009306</name>
</gene>
<evidence type="ECO:0000313" key="4">
    <source>
        <dbReference type="Proteomes" id="UP000525078"/>
    </source>
</evidence>
<dbReference type="AlphaFoldDB" id="A0A7J6FUP3"/>
<dbReference type="Pfam" id="PF13966">
    <property type="entry name" value="zf-RVT"/>
    <property type="match status" value="1"/>
</dbReference>
<reference evidence="4 5" key="1">
    <citation type="journal article" date="2020" name="bioRxiv">
        <title>Sequence and annotation of 42 cannabis genomes reveals extensive copy number variation in cannabinoid synthesis and pathogen resistance genes.</title>
        <authorList>
            <person name="Mckernan K.J."/>
            <person name="Helbert Y."/>
            <person name="Kane L.T."/>
            <person name="Ebling H."/>
            <person name="Zhang L."/>
            <person name="Liu B."/>
            <person name="Eaton Z."/>
            <person name="Mclaughlin S."/>
            <person name="Kingan S."/>
            <person name="Baybayan P."/>
            <person name="Concepcion G."/>
            <person name="Jordan M."/>
            <person name="Riva A."/>
            <person name="Barbazuk W."/>
            <person name="Harkins T."/>
        </authorList>
    </citation>
    <scope>NUCLEOTIDE SEQUENCE [LARGE SCALE GENOMIC DNA]</scope>
    <source>
        <strain evidence="4 5">cv. Jamaican Lion 4</strain>
        <strain evidence="2">Father</strain>
        <strain evidence="3">Mother</strain>
        <tissue evidence="3">Leaf</tissue>
    </source>
</reference>
<comment type="caution">
    <text evidence="3">The sequence shown here is derived from an EMBL/GenBank/DDBJ whole genome shotgun (WGS) entry which is preliminary data.</text>
</comment>
<name>A0A7J6FUP3_CANSA</name>